<evidence type="ECO:0000313" key="2">
    <source>
        <dbReference type="EMBL" id="MFC3051346.1"/>
    </source>
</evidence>
<dbReference type="PANTHER" id="PTHR37953">
    <property type="entry name" value="UPF0127 PROTEIN MJ1496"/>
    <property type="match status" value="1"/>
</dbReference>
<keyword evidence="1" id="KW-0732">Signal</keyword>
<sequence>MRTIIFHKIAVIALLIWAGSSSAAALSESASSLTIETANQHEVHHFTVELALSNSQRIQGLMYRTELGSDQGMLFIFPDTDMRSFWMRNTLIPLDIIFLKSDGTIINIIENAEPETETPRRSEAPAKAVLEIAGGHSAKLGLSAGDIVRHVLLGNLIKGKDSQ</sequence>
<proteinExistence type="predicted"/>
<feature type="chain" id="PRO_5046123388" evidence="1">
    <location>
        <begin position="24"/>
        <end position="163"/>
    </location>
</feature>
<dbReference type="PANTHER" id="PTHR37953:SF1">
    <property type="entry name" value="UPF0127 PROTEIN MJ1496"/>
    <property type="match status" value="1"/>
</dbReference>
<keyword evidence="3" id="KW-1185">Reference proteome</keyword>
<dbReference type="EMBL" id="JBHRSL010000002">
    <property type="protein sequence ID" value="MFC3051346.1"/>
    <property type="molecule type" value="Genomic_DNA"/>
</dbReference>
<evidence type="ECO:0000313" key="3">
    <source>
        <dbReference type="Proteomes" id="UP001595444"/>
    </source>
</evidence>
<accession>A0ABV7D2G2</accession>
<organism evidence="2 3">
    <name type="scientific">Kordiimonas pumila</name>
    <dbReference type="NCBI Taxonomy" id="2161677"/>
    <lineage>
        <taxon>Bacteria</taxon>
        <taxon>Pseudomonadati</taxon>
        <taxon>Pseudomonadota</taxon>
        <taxon>Alphaproteobacteria</taxon>
        <taxon>Kordiimonadales</taxon>
        <taxon>Kordiimonadaceae</taxon>
        <taxon>Kordiimonas</taxon>
    </lineage>
</organism>
<evidence type="ECO:0000256" key="1">
    <source>
        <dbReference type="SAM" id="SignalP"/>
    </source>
</evidence>
<comment type="caution">
    <text evidence="2">The sequence shown here is derived from an EMBL/GenBank/DDBJ whole genome shotgun (WGS) entry which is preliminary data.</text>
</comment>
<gene>
    <name evidence="2" type="ORF">ACFOKA_05470</name>
</gene>
<dbReference type="InterPro" id="IPR038695">
    <property type="entry name" value="Saro_0823-like_sf"/>
</dbReference>
<dbReference type="Pfam" id="PF02643">
    <property type="entry name" value="DUF192"/>
    <property type="match status" value="1"/>
</dbReference>
<dbReference type="RefSeq" id="WP_194211620.1">
    <property type="nucleotide sequence ID" value="NZ_CP061205.1"/>
</dbReference>
<dbReference type="Proteomes" id="UP001595444">
    <property type="component" value="Unassembled WGS sequence"/>
</dbReference>
<reference evidence="3" key="1">
    <citation type="journal article" date="2019" name="Int. J. Syst. Evol. Microbiol.">
        <title>The Global Catalogue of Microorganisms (GCM) 10K type strain sequencing project: providing services to taxonomists for standard genome sequencing and annotation.</title>
        <authorList>
            <consortium name="The Broad Institute Genomics Platform"/>
            <consortium name="The Broad Institute Genome Sequencing Center for Infectious Disease"/>
            <person name="Wu L."/>
            <person name="Ma J."/>
        </authorList>
    </citation>
    <scope>NUCLEOTIDE SEQUENCE [LARGE SCALE GENOMIC DNA]</scope>
    <source>
        <strain evidence="3">KCTC 62164</strain>
    </source>
</reference>
<dbReference type="Gene3D" id="2.60.120.1140">
    <property type="entry name" value="Protein of unknown function DUF192"/>
    <property type="match status" value="1"/>
</dbReference>
<name>A0ABV7D2G2_9PROT</name>
<protein>
    <submittedName>
        <fullName evidence="2">DUF192 domain-containing protein</fullName>
    </submittedName>
</protein>
<dbReference type="InterPro" id="IPR003795">
    <property type="entry name" value="DUF192"/>
</dbReference>
<feature type="signal peptide" evidence="1">
    <location>
        <begin position="1"/>
        <end position="23"/>
    </location>
</feature>